<proteinExistence type="predicted"/>
<dbReference type="AlphaFoldDB" id="A0A1G1YEM9"/>
<dbReference type="Proteomes" id="UP000177310">
    <property type="component" value="Unassembled WGS sequence"/>
</dbReference>
<evidence type="ECO:0000256" key="1">
    <source>
        <dbReference type="SAM" id="SignalP"/>
    </source>
</evidence>
<keyword evidence="1" id="KW-0732">Signal</keyword>
<evidence type="ECO:0000313" key="2">
    <source>
        <dbReference type="EMBL" id="OGY49957.1"/>
    </source>
</evidence>
<gene>
    <name evidence="2" type="ORF">A3J59_00875</name>
</gene>
<organism evidence="2 3">
    <name type="scientific">Candidatus Buchananbacteria bacterium RIFCSPHIGHO2_02_FULL_56_16</name>
    <dbReference type="NCBI Taxonomy" id="1797542"/>
    <lineage>
        <taxon>Bacteria</taxon>
        <taxon>Candidatus Buchananiibacteriota</taxon>
    </lineage>
</organism>
<dbReference type="STRING" id="1797542.A3J59_00875"/>
<feature type="chain" id="PRO_5009581530" evidence="1">
    <location>
        <begin position="26"/>
        <end position="558"/>
    </location>
</feature>
<accession>A0A1G1YEM9</accession>
<evidence type="ECO:0000313" key="3">
    <source>
        <dbReference type="Proteomes" id="UP000177310"/>
    </source>
</evidence>
<reference evidence="2 3" key="1">
    <citation type="journal article" date="2016" name="Nat. Commun.">
        <title>Thousands of microbial genomes shed light on interconnected biogeochemical processes in an aquifer system.</title>
        <authorList>
            <person name="Anantharaman K."/>
            <person name="Brown C.T."/>
            <person name="Hug L.A."/>
            <person name="Sharon I."/>
            <person name="Castelle C.J."/>
            <person name="Probst A.J."/>
            <person name="Thomas B.C."/>
            <person name="Singh A."/>
            <person name="Wilkins M.J."/>
            <person name="Karaoz U."/>
            <person name="Brodie E.L."/>
            <person name="Williams K.H."/>
            <person name="Hubbard S.S."/>
            <person name="Banfield J.F."/>
        </authorList>
    </citation>
    <scope>NUCLEOTIDE SEQUENCE [LARGE SCALE GENOMIC DNA]</scope>
</reference>
<sequence length="558" mass="58566">MRRLLISVISIVAVTGALLLVEAQAPPPKVCGDGVLQNPNDAGVNEDCDDGNRTNADGCNDAQANGCRFVCGDKTVSAPNADGVNEWCDEAGDTALCTASCGVKLLGWGWASTFGWLSLSSANCSYFLEPNQPAICTPATNYYVQVDTGNNLSGYAWSNNIGWVCFGATCSGTPPYGSLGAPVTVSGEPGQEPTVSGWAQATAYGDRGWFSLNCSDPGVCGQSSYEVRLGSDHFYKNDDAVELTQPTLIGYAWHNYAEGGGLGWVQFNPAVGIAWLQTRLGDIYAGGRVEGDRPQGVFNATYRILANGDVTFGSQSGVGTPWVDPNYGPIDFPTPQTRYSNLLGKIDLDGLICPMGLSDSTCTNSYGQTVTKIRRGNDLNLANNNPLGGNIYYYPGPGTLTIDNPVAFKNQSAFGYADGSGLIIVNGDLVIKSEVTYEAALALNKFKNLASVAWLVQGDISINGSVTQAAGAFMALGDGVTRCPNAGCGIFSSGSSANFLTVSGLVMARTFSFGRTAASPLRGSELIIYDGRLLANIPPGLADFAEALPIWRSGTFAP</sequence>
<feature type="signal peptide" evidence="1">
    <location>
        <begin position="1"/>
        <end position="25"/>
    </location>
</feature>
<name>A0A1G1YEM9_9BACT</name>
<comment type="caution">
    <text evidence="2">The sequence shown here is derived from an EMBL/GenBank/DDBJ whole genome shotgun (WGS) entry which is preliminary data.</text>
</comment>
<protein>
    <submittedName>
        <fullName evidence="2">Uncharacterized protein</fullName>
    </submittedName>
</protein>
<dbReference type="EMBL" id="MHIL01000038">
    <property type="protein sequence ID" value="OGY49957.1"/>
    <property type="molecule type" value="Genomic_DNA"/>
</dbReference>